<dbReference type="KEGG" id="epi:Q3V30_09180"/>
<dbReference type="GO" id="GO:0005886">
    <property type="term" value="C:plasma membrane"/>
    <property type="evidence" value="ECO:0007669"/>
    <property type="project" value="UniProtKB-SubCell"/>
</dbReference>
<keyword evidence="3 9" id="KW-1003">Cell membrane</keyword>
<proteinExistence type="inferred from homology"/>
<organism evidence="11 12">
    <name type="scientific">Erwinia pyri</name>
    <dbReference type="NCBI Taxonomy" id="3062598"/>
    <lineage>
        <taxon>Bacteria</taxon>
        <taxon>Pseudomonadati</taxon>
        <taxon>Pseudomonadota</taxon>
        <taxon>Gammaproteobacteria</taxon>
        <taxon>Enterobacterales</taxon>
        <taxon>Erwiniaceae</taxon>
        <taxon>Erwinia</taxon>
    </lineage>
</organism>
<protein>
    <recommendedName>
        <fullName evidence="9">Vitamin B12 import ATP-binding protein BtuD</fullName>
        <ecNumber evidence="9">7.6.2.8</ecNumber>
    </recommendedName>
    <alternativeName>
        <fullName evidence="9">Vitamin B12-transporting ATPase</fullName>
    </alternativeName>
</protein>
<name>A0AA50HMS0_9GAMM</name>
<evidence type="ECO:0000256" key="5">
    <source>
        <dbReference type="ARBA" id="ARBA00022741"/>
    </source>
</evidence>
<dbReference type="PROSITE" id="PS50893">
    <property type="entry name" value="ABC_TRANSPORTER_2"/>
    <property type="match status" value="1"/>
</dbReference>
<dbReference type="NCBIfam" id="NF002981">
    <property type="entry name" value="PRK03695.1"/>
    <property type="match status" value="1"/>
</dbReference>
<evidence type="ECO:0000256" key="2">
    <source>
        <dbReference type="ARBA" id="ARBA00022448"/>
    </source>
</evidence>
<keyword evidence="7 9" id="KW-1278">Translocase</keyword>
<comment type="similarity">
    <text evidence="1">Belongs to the ABC transporter superfamily. Drug exporter-2 (TC 3.A.1.117) family.</text>
</comment>
<dbReference type="InterPro" id="IPR023693">
    <property type="entry name" value="ABC_transptr_BtuD"/>
</dbReference>
<evidence type="ECO:0000256" key="4">
    <source>
        <dbReference type="ARBA" id="ARBA00022519"/>
    </source>
</evidence>
<dbReference type="FunFam" id="3.40.50.300:FF:000462">
    <property type="entry name" value="Vitamin B12 import ATP-binding protein BtuD"/>
    <property type="match status" value="1"/>
</dbReference>
<gene>
    <name evidence="9 11" type="primary">btuD</name>
    <name evidence="11" type="ORF">Q3V30_09180</name>
</gene>
<evidence type="ECO:0000259" key="10">
    <source>
        <dbReference type="PROSITE" id="PS50893"/>
    </source>
</evidence>
<reference evidence="11 12" key="1">
    <citation type="submission" date="2023-07" db="EMBL/GenBank/DDBJ databases">
        <title>Pathogenic bacteria of pear tree diseases.</title>
        <authorList>
            <person name="Zhang Z."/>
            <person name="He L."/>
            <person name="Huang R."/>
        </authorList>
    </citation>
    <scope>NUCLEOTIDE SEQUENCE [LARGE SCALE GENOMIC DNA]</scope>
    <source>
        <strain evidence="11 12">DE2</strain>
    </source>
</reference>
<keyword evidence="12" id="KW-1185">Reference proteome</keyword>
<dbReference type="AlphaFoldDB" id="A0AA50HMS0"/>
<dbReference type="SMART" id="SM00382">
    <property type="entry name" value="AAA"/>
    <property type="match status" value="1"/>
</dbReference>
<dbReference type="RefSeq" id="WP_306212598.1">
    <property type="nucleotide sequence ID" value="NZ_CP132353.1"/>
</dbReference>
<dbReference type="EMBL" id="CP132353">
    <property type="protein sequence ID" value="WLS80628.1"/>
    <property type="molecule type" value="Genomic_DNA"/>
</dbReference>
<evidence type="ECO:0000256" key="9">
    <source>
        <dbReference type="HAMAP-Rule" id="MF_01005"/>
    </source>
</evidence>
<dbReference type="Proteomes" id="UP001228139">
    <property type="component" value="Chromosome"/>
</dbReference>
<dbReference type="InterPro" id="IPR027417">
    <property type="entry name" value="P-loop_NTPase"/>
</dbReference>
<evidence type="ECO:0000256" key="3">
    <source>
        <dbReference type="ARBA" id="ARBA00022475"/>
    </source>
</evidence>
<keyword evidence="5 9" id="KW-0547">Nucleotide-binding</keyword>
<dbReference type="EC" id="7.6.2.8" evidence="9"/>
<dbReference type="InterPro" id="IPR017871">
    <property type="entry name" value="ABC_transporter-like_CS"/>
</dbReference>
<dbReference type="GO" id="GO:0015420">
    <property type="term" value="F:ABC-type vitamin B12 transporter activity"/>
    <property type="evidence" value="ECO:0007669"/>
    <property type="project" value="UniProtKB-UniRule"/>
</dbReference>
<keyword evidence="8 9" id="KW-0472">Membrane</keyword>
<dbReference type="GO" id="GO:0016887">
    <property type="term" value="F:ATP hydrolysis activity"/>
    <property type="evidence" value="ECO:0007669"/>
    <property type="project" value="InterPro"/>
</dbReference>
<comment type="catalytic activity">
    <reaction evidence="9">
        <text>an R-cob(III)alamin(out) + ATP + H2O = an R-cob(III)alamin(in) + ADP + phosphate + H(+)</text>
        <dbReference type="Rhea" id="RHEA:17873"/>
        <dbReference type="ChEBI" id="CHEBI:15377"/>
        <dbReference type="ChEBI" id="CHEBI:15378"/>
        <dbReference type="ChEBI" id="CHEBI:30616"/>
        <dbReference type="ChEBI" id="CHEBI:43474"/>
        <dbReference type="ChEBI" id="CHEBI:140785"/>
        <dbReference type="ChEBI" id="CHEBI:456216"/>
        <dbReference type="EC" id="7.6.2.8"/>
    </reaction>
</comment>
<dbReference type="InterPro" id="IPR003439">
    <property type="entry name" value="ABC_transporter-like_ATP-bd"/>
</dbReference>
<comment type="function">
    <text evidence="9">Part of the ABC transporter complex BtuCDF involved in vitamin B12 import. Responsible for energy coupling to the transport system.</text>
</comment>
<dbReference type="SUPFAM" id="SSF52540">
    <property type="entry name" value="P-loop containing nucleoside triphosphate hydrolases"/>
    <property type="match status" value="1"/>
</dbReference>
<feature type="binding site" evidence="9">
    <location>
        <begin position="31"/>
        <end position="38"/>
    </location>
    <ligand>
        <name>ATP</name>
        <dbReference type="ChEBI" id="CHEBI:30616"/>
    </ligand>
</feature>
<dbReference type="HAMAP" id="MF_01005">
    <property type="entry name" value="BtuD"/>
    <property type="match status" value="1"/>
</dbReference>
<evidence type="ECO:0000256" key="1">
    <source>
        <dbReference type="ARBA" id="ARBA00006526"/>
    </source>
</evidence>
<evidence type="ECO:0000313" key="11">
    <source>
        <dbReference type="EMBL" id="WLS80628.1"/>
    </source>
</evidence>
<sequence length="244" mass="26360">MLLQCEGVAVRQRLAPFSAEVAAGALIHIVGPNGAGKSTLLTTLAGLLAAEGTISLAGKPLREWQAAALARARAWLPQQQAPVGQMPVWHYLSLHHAGETDETTLETLCTVFQLAGKLARPVNQLSGGEWQRVRLAAVFCQIAQPEGRILLLDEPLTGLDLAQQAAFDRYLAACVAQGLTVIMSGHDINHSLHHARTVWLMKEGALVQQGEAKSVLQPETLSKLFGVPFHKLHAENHEILTTFL</sequence>
<dbReference type="PANTHER" id="PTHR42734:SF18">
    <property type="entry name" value="VITAMIN B12 IMPORT ATP-BINDING PROTEIN BTUD"/>
    <property type="match status" value="1"/>
</dbReference>
<comment type="subunit">
    <text evidence="9">The complex is composed of two ATP-binding proteins (BtuD), two transmembrane proteins (BtuC) and a solute-binding protein (BtuF).</text>
</comment>
<comment type="subcellular location">
    <subcellularLocation>
        <location evidence="9">Cell membrane</location>
        <topology evidence="9">Peripheral membrane protein</topology>
    </subcellularLocation>
</comment>
<evidence type="ECO:0000313" key="12">
    <source>
        <dbReference type="Proteomes" id="UP001228139"/>
    </source>
</evidence>
<dbReference type="PROSITE" id="PS00211">
    <property type="entry name" value="ABC_TRANSPORTER_1"/>
    <property type="match status" value="1"/>
</dbReference>
<feature type="domain" description="ABC transporter" evidence="10">
    <location>
        <begin position="3"/>
        <end position="228"/>
    </location>
</feature>
<keyword evidence="2 9" id="KW-0813">Transport</keyword>
<dbReference type="InterPro" id="IPR050153">
    <property type="entry name" value="Metal_Ion_Import_ABC"/>
</dbReference>
<dbReference type="GO" id="GO:0005524">
    <property type="term" value="F:ATP binding"/>
    <property type="evidence" value="ECO:0007669"/>
    <property type="project" value="UniProtKB-KW"/>
</dbReference>
<dbReference type="Gene3D" id="3.40.50.300">
    <property type="entry name" value="P-loop containing nucleotide triphosphate hydrolases"/>
    <property type="match status" value="1"/>
</dbReference>
<keyword evidence="4" id="KW-0997">Cell inner membrane</keyword>
<comment type="similarity">
    <text evidence="9">Belongs to the ABC transporter superfamily. Vitamin B12 importer (TC 3.A.1.13.1) family.</text>
</comment>
<dbReference type="Pfam" id="PF00005">
    <property type="entry name" value="ABC_tran"/>
    <property type="match status" value="1"/>
</dbReference>
<dbReference type="InterPro" id="IPR003593">
    <property type="entry name" value="AAA+_ATPase"/>
</dbReference>
<keyword evidence="6 9" id="KW-0067">ATP-binding</keyword>
<evidence type="ECO:0000256" key="6">
    <source>
        <dbReference type="ARBA" id="ARBA00022840"/>
    </source>
</evidence>
<evidence type="ECO:0000256" key="7">
    <source>
        <dbReference type="ARBA" id="ARBA00022967"/>
    </source>
</evidence>
<accession>A0AA50HMS0</accession>
<evidence type="ECO:0000256" key="8">
    <source>
        <dbReference type="ARBA" id="ARBA00023136"/>
    </source>
</evidence>
<dbReference type="PANTHER" id="PTHR42734">
    <property type="entry name" value="METAL TRANSPORT SYSTEM ATP-BINDING PROTEIN TM_0124-RELATED"/>
    <property type="match status" value="1"/>
</dbReference>